<dbReference type="PANTHER" id="PTHR12598">
    <property type="entry name" value="COPPER HOMEOSTASIS PROTEIN CUTC"/>
    <property type="match status" value="1"/>
</dbReference>
<evidence type="ECO:0000313" key="4">
    <source>
        <dbReference type="Proteomes" id="UP001562425"/>
    </source>
</evidence>
<comment type="caution">
    <text evidence="3">The sequence shown here is derived from an EMBL/GenBank/DDBJ whole genome shotgun (WGS) entry which is preliminary data.</text>
</comment>
<dbReference type="Pfam" id="PF03932">
    <property type="entry name" value="CutC"/>
    <property type="match status" value="2"/>
</dbReference>
<sequence length="242" mass="25674">MTTTTPPLLEICIDSYDSAVAAIRGGADRLELCAALSEGGLTPTVGLLREVRKVVVDAARPVHLYAMIRCRRGSDFCFSDPELAIMVCRSAPAEIHREHCRLIAEEALRLAKPVTFHRAFDCTAVDRMGDNLRLVGSLGFTTILTSGFESTAVRGLGNIQRLAELAKDLATPITIMPGSGVSPANARDILQQTGCRAVHASARSASKKGGAGGLSMGGSAADGEGLLVCDEEIVREIRKQIN</sequence>
<protein>
    <recommendedName>
        <fullName evidence="2">Copper homeostasis protein cutC homolog</fullName>
    </recommendedName>
</protein>
<evidence type="ECO:0000256" key="1">
    <source>
        <dbReference type="ARBA" id="ARBA00007768"/>
    </source>
</evidence>
<dbReference type="InterPro" id="IPR005627">
    <property type="entry name" value="CutC-like"/>
</dbReference>
<dbReference type="Proteomes" id="UP001562425">
    <property type="component" value="Unassembled WGS sequence"/>
</dbReference>
<dbReference type="InterPro" id="IPR036822">
    <property type="entry name" value="CutC-like_dom_sf"/>
</dbReference>
<dbReference type="EMBL" id="JBEHCU010014074">
    <property type="protein sequence ID" value="KAL1373695.1"/>
    <property type="molecule type" value="Genomic_DNA"/>
</dbReference>
<dbReference type="Gene3D" id="3.20.20.380">
    <property type="entry name" value="Copper homeostasis (CutC) domain"/>
    <property type="match status" value="2"/>
</dbReference>
<reference evidence="3 4" key="1">
    <citation type="submission" date="2024-05" db="EMBL/GenBank/DDBJ databases">
        <title>Culex pipiens pipiens assembly and annotation.</title>
        <authorList>
            <person name="Alout H."/>
            <person name="Durand T."/>
        </authorList>
    </citation>
    <scope>NUCLEOTIDE SEQUENCE [LARGE SCALE GENOMIC DNA]</scope>
    <source>
        <strain evidence="3">HA-2024</strain>
        <tissue evidence="3">Whole body</tissue>
    </source>
</reference>
<dbReference type="PANTHER" id="PTHR12598:SF0">
    <property type="entry name" value="COPPER HOMEOSTASIS PROTEIN CUTC HOMOLOG"/>
    <property type="match status" value="1"/>
</dbReference>
<dbReference type="SUPFAM" id="SSF110395">
    <property type="entry name" value="CutC-like"/>
    <property type="match status" value="1"/>
</dbReference>
<accession>A0ABD1CBF8</accession>
<evidence type="ECO:0000313" key="3">
    <source>
        <dbReference type="EMBL" id="KAL1373695.1"/>
    </source>
</evidence>
<name>A0ABD1CBF8_CULPP</name>
<comment type="similarity">
    <text evidence="1">Belongs to the CutC family.</text>
</comment>
<organism evidence="3 4">
    <name type="scientific">Culex pipiens pipiens</name>
    <name type="common">Northern house mosquito</name>
    <dbReference type="NCBI Taxonomy" id="38569"/>
    <lineage>
        <taxon>Eukaryota</taxon>
        <taxon>Metazoa</taxon>
        <taxon>Ecdysozoa</taxon>
        <taxon>Arthropoda</taxon>
        <taxon>Hexapoda</taxon>
        <taxon>Insecta</taxon>
        <taxon>Pterygota</taxon>
        <taxon>Neoptera</taxon>
        <taxon>Endopterygota</taxon>
        <taxon>Diptera</taxon>
        <taxon>Nematocera</taxon>
        <taxon>Culicoidea</taxon>
        <taxon>Culicidae</taxon>
        <taxon>Culicinae</taxon>
        <taxon>Culicini</taxon>
        <taxon>Culex</taxon>
        <taxon>Culex</taxon>
    </lineage>
</organism>
<gene>
    <name evidence="3" type="ORF">pipiens_018511</name>
</gene>
<evidence type="ECO:0000256" key="2">
    <source>
        <dbReference type="ARBA" id="ARBA00019014"/>
    </source>
</evidence>
<proteinExistence type="inferred from homology"/>
<dbReference type="AlphaFoldDB" id="A0ABD1CBF8"/>
<keyword evidence="4" id="KW-1185">Reference proteome</keyword>